<dbReference type="Proteomes" id="UP000838756">
    <property type="component" value="Unassembled WGS sequence"/>
</dbReference>
<reference evidence="2" key="1">
    <citation type="submission" date="2022-03" db="EMBL/GenBank/DDBJ databases">
        <authorList>
            <person name="Lindestad O."/>
        </authorList>
    </citation>
    <scope>NUCLEOTIDE SEQUENCE</scope>
</reference>
<comment type="caution">
    <text evidence="2">The sequence shown here is derived from an EMBL/GenBank/DDBJ whole genome shotgun (WGS) entry which is preliminary data.</text>
</comment>
<sequence length="89" mass="10180">MLGGCHGTSSNSAKLPRRWLTGAQQAYTSVLDLAERRAQAKPGLPRPPQFAGRPRTNRRRDRTAMPRHHLDKTPRNNPTQRPTCSRRRR</sequence>
<dbReference type="EMBL" id="CAKXAJ010016380">
    <property type="protein sequence ID" value="CAH2216688.1"/>
    <property type="molecule type" value="Genomic_DNA"/>
</dbReference>
<proteinExistence type="predicted"/>
<protein>
    <submittedName>
        <fullName evidence="2">Jg313 protein</fullName>
    </submittedName>
</protein>
<feature type="compositionally biased region" description="Basic residues" evidence="1">
    <location>
        <begin position="55"/>
        <end position="70"/>
    </location>
</feature>
<accession>A0A8S4QR55</accession>
<dbReference type="AlphaFoldDB" id="A0A8S4QR55"/>
<organism evidence="2 3">
    <name type="scientific">Pararge aegeria aegeria</name>
    <dbReference type="NCBI Taxonomy" id="348720"/>
    <lineage>
        <taxon>Eukaryota</taxon>
        <taxon>Metazoa</taxon>
        <taxon>Ecdysozoa</taxon>
        <taxon>Arthropoda</taxon>
        <taxon>Hexapoda</taxon>
        <taxon>Insecta</taxon>
        <taxon>Pterygota</taxon>
        <taxon>Neoptera</taxon>
        <taxon>Endopterygota</taxon>
        <taxon>Lepidoptera</taxon>
        <taxon>Glossata</taxon>
        <taxon>Ditrysia</taxon>
        <taxon>Papilionoidea</taxon>
        <taxon>Nymphalidae</taxon>
        <taxon>Satyrinae</taxon>
        <taxon>Satyrini</taxon>
        <taxon>Parargina</taxon>
        <taxon>Pararge</taxon>
    </lineage>
</organism>
<name>A0A8S4QR55_9NEOP</name>
<evidence type="ECO:0000313" key="3">
    <source>
        <dbReference type="Proteomes" id="UP000838756"/>
    </source>
</evidence>
<gene>
    <name evidence="2" type="primary">jg313</name>
    <name evidence="2" type="ORF">PAEG_LOCUS4654</name>
</gene>
<evidence type="ECO:0000256" key="1">
    <source>
        <dbReference type="SAM" id="MobiDB-lite"/>
    </source>
</evidence>
<feature type="region of interest" description="Disordered" evidence="1">
    <location>
        <begin position="36"/>
        <end position="89"/>
    </location>
</feature>
<keyword evidence="3" id="KW-1185">Reference proteome</keyword>
<evidence type="ECO:0000313" key="2">
    <source>
        <dbReference type="EMBL" id="CAH2216688.1"/>
    </source>
</evidence>